<evidence type="ECO:0000313" key="4">
    <source>
        <dbReference type="EMBL" id="QOL31757.1"/>
    </source>
</evidence>
<feature type="domain" description="DUF4143" evidence="2">
    <location>
        <begin position="207"/>
        <end position="355"/>
    </location>
</feature>
<protein>
    <submittedName>
        <fullName evidence="4">ATP-binding protein</fullName>
    </submittedName>
    <submittedName>
        <fullName evidence="3">ATPase</fullName>
    </submittedName>
</protein>
<organism evidence="3 5">
    <name type="scientific">Bifidobacterium eulemuris</name>
    <dbReference type="NCBI Taxonomy" id="1765219"/>
    <lineage>
        <taxon>Bacteria</taxon>
        <taxon>Bacillati</taxon>
        <taxon>Actinomycetota</taxon>
        <taxon>Actinomycetes</taxon>
        <taxon>Bifidobacteriales</taxon>
        <taxon>Bifidobacteriaceae</taxon>
        <taxon>Bifidobacterium</taxon>
    </lineage>
</organism>
<dbReference type="OrthoDB" id="9801684at2"/>
<dbReference type="GO" id="GO:0005524">
    <property type="term" value="F:ATP binding"/>
    <property type="evidence" value="ECO:0007669"/>
    <property type="project" value="UniProtKB-KW"/>
</dbReference>
<dbReference type="EMBL" id="MWWZ01000006">
    <property type="protein sequence ID" value="OZG68186.1"/>
    <property type="molecule type" value="Genomic_DNA"/>
</dbReference>
<feature type="domain" description="AAA" evidence="1">
    <location>
        <begin position="29"/>
        <end position="158"/>
    </location>
</feature>
<gene>
    <name evidence="4" type="ORF">BE0216_04200</name>
    <name evidence="3" type="ORF">BEUL_1199</name>
</gene>
<dbReference type="Proteomes" id="UP000216057">
    <property type="component" value="Unassembled WGS sequence"/>
</dbReference>
<dbReference type="KEGG" id="beu:BE0216_04200"/>
<dbReference type="SUPFAM" id="SSF52540">
    <property type="entry name" value="P-loop containing nucleoside triphosphate hydrolases"/>
    <property type="match status" value="1"/>
</dbReference>
<dbReference type="PANTHER" id="PTHR33295">
    <property type="entry name" value="ATPASE"/>
    <property type="match status" value="1"/>
</dbReference>
<reference evidence="4 6" key="2">
    <citation type="submission" date="2020-10" db="EMBL/GenBank/DDBJ databases">
        <title>Genome sequencing of Bifidobacterium eulemuris_DSMZ_100216.</title>
        <authorList>
            <person name="Kim J."/>
        </authorList>
    </citation>
    <scope>NUCLEOTIDE SEQUENCE [LARGE SCALE GENOMIC DNA]</scope>
    <source>
        <strain evidence="4 6">DSM 100216</strain>
    </source>
</reference>
<dbReference type="Proteomes" id="UP000593943">
    <property type="component" value="Chromosome"/>
</dbReference>
<accession>A0A261GB38</accession>
<keyword evidence="4" id="KW-0547">Nucleotide-binding</keyword>
<keyword evidence="6" id="KW-1185">Reference proteome</keyword>
<evidence type="ECO:0000313" key="3">
    <source>
        <dbReference type="EMBL" id="OZG68186.1"/>
    </source>
</evidence>
<dbReference type="EMBL" id="CP062938">
    <property type="protein sequence ID" value="QOL31757.1"/>
    <property type="molecule type" value="Genomic_DNA"/>
</dbReference>
<name>A0A261GB38_9BIFI</name>
<dbReference type="InterPro" id="IPR041682">
    <property type="entry name" value="AAA_14"/>
</dbReference>
<dbReference type="InterPro" id="IPR025420">
    <property type="entry name" value="DUF4143"/>
</dbReference>
<dbReference type="AlphaFoldDB" id="A0A261GB38"/>
<keyword evidence="4" id="KW-0067">ATP-binding</keyword>
<evidence type="ECO:0000259" key="2">
    <source>
        <dbReference type="Pfam" id="PF13635"/>
    </source>
</evidence>
<evidence type="ECO:0000313" key="5">
    <source>
        <dbReference type="Proteomes" id="UP000216057"/>
    </source>
</evidence>
<dbReference type="Pfam" id="PF13635">
    <property type="entry name" value="DUF4143"/>
    <property type="match status" value="1"/>
</dbReference>
<dbReference type="InterPro" id="IPR027417">
    <property type="entry name" value="P-loop_NTPase"/>
</dbReference>
<dbReference type="PANTHER" id="PTHR33295:SF20">
    <property type="entry name" value="ATPASE"/>
    <property type="match status" value="1"/>
</dbReference>
<evidence type="ECO:0000313" key="6">
    <source>
        <dbReference type="Proteomes" id="UP000593943"/>
    </source>
</evidence>
<sequence length="411" mass="46443">MSNTIFSTPLKERPLYMDLLTKTIDNGVIKVLTGMRRCGKSSLLALLAQHLLNTGVDADHIISANFESSEFFDIADYRDLHTWVRERMPHDDEHYYVLLDEPQGIEHWEKAVNALHVDTDADIYLTGSNAFMLSSQLGTLLSGRYEEINIHPLSFKEFIEYTQENDRDAAFERYMRYGGLPPVVDQGTDDQLARTMLSGIYNTVVVKDVSQHVQIRNMAAFNDVARFLADTTGSNVSVSKIENRLTSAHRKTSGPTVERYVQGLVDAFLFTRARRYDIKGSGYLQGGEKYYPADPGIRNMLLDFPATDFGFALENIACNDLLTRGFSVRVGRLDSLEVDFLASRGTEKLAIQVTASLTDTKTRDREFEPLRRLAVKATNEHIQRVIVTFDRIGLGEVDGIEIVNAIDWLLR</sequence>
<evidence type="ECO:0000259" key="1">
    <source>
        <dbReference type="Pfam" id="PF13173"/>
    </source>
</evidence>
<reference evidence="3 5" key="1">
    <citation type="journal article" date="2017" name="BMC Genomics">
        <title>Comparative genomic and phylogenomic analyses of the Bifidobacteriaceae family.</title>
        <authorList>
            <person name="Lugli G.A."/>
            <person name="Milani C."/>
            <person name="Turroni F."/>
            <person name="Duranti S."/>
            <person name="Mancabelli L."/>
            <person name="Mangifesta M."/>
            <person name="Ferrario C."/>
            <person name="Modesto M."/>
            <person name="Mattarelli P."/>
            <person name="Jiri K."/>
            <person name="van Sinderen D."/>
            <person name="Ventura M."/>
        </authorList>
    </citation>
    <scope>NUCLEOTIDE SEQUENCE [LARGE SCALE GENOMIC DNA]</scope>
    <source>
        <strain evidence="3 5">DSM 100216</strain>
    </source>
</reference>
<dbReference type="RefSeq" id="WP_094636786.1">
    <property type="nucleotide sequence ID" value="NZ_CP062938.1"/>
</dbReference>
<dbReference type="Pfam" id="PF13173">
    <property type="entry name" value="AAA_14"/>
    <property type="match status" value="1"/>
</dbReference>
<proteinExistence type="predicted"/>